<dbReference type="OrthoDB" id="8592743at2"/>
<name>A0A7V8L6D9_9GAMM</name>
<evidence type="ECO:0000313" key="1">
    <source>
        <dbReference type="EMBL" id="KHN55728.1"/>
    </source>
</evidence>
<accession>A0A7V8L6D9</accession>
<organism evidence="1 2">
    <name type="scientific">Pectobacterium fontis</name>
    <dbReference type="NCBI Taxonomy" id="2558042"/>
    <lineage>
        <taxon>Bacteria</taxon>
        <taxon>Pseudomonadati</taxon>
        <taxon>Pseudomonadota</taxon>
        <taxon>Gammaproteobacteria</taxon>
        <taxon>Enterobacterales</taxon>
        <taxon>Pectobacteriaceae</taxon>
        <taxon>Pectobacterium</taxon>
    </lineage>
</organism>
<gene>
    <name evidence="1" type="ORF">OI69_02420</name>
</gene>
<comment type="caution">
    <text evidence="1">The sequence shown here is derived from an EMBL/GenBank/DDBJ whole genome shotgun (WGS) entry which is preliminary data.</text>
</comment>
<sequence>MKKRQCKSINPNYQHDMHLNQKLRAHQEMLFLRYSKLLMLRVDFAYIKTSYEFKHSDKNTIVGDMVKLLQQSLSIKGLVGYVWVLEYTEVHGFHIHAAFYLNGQKHRKTWNTFLSVAELWDDITDDAGYTHWCSPQEYYNVQGERVTSWDNNTGRDDMLYILSYLSKQDQKTERIIYQCSDIPSQCKNGGRNRNKRRSHL</sequence>
<dbReference type="Proteomes" id="UP000053038">
    <property type="component" value="Unassembled WGS sequence"/>
</dbReference>
<evidence type="ECO:0008006" key="3">
    <source>
        <dbReference type="Google" id="ProtNLM"/>
    </source>
</evidence>
<proteinExistence type="predicted"/>
<reference evidence="1 2" key="1">
    <citation type="submission" date="2014-10" db="EMBL/GenBank/DDBJ databases">
        <title>Genome sequence of Pectobacterium carotovorum M022.</title>
        <authorList>
            <person name="Chan K.-G."/>
            <person name="Tan W.-S."/>
        </authorList>
    </citation>
    <scope>NUCLEOTIDE SEQUENCE [LARGE SCALE GENOMIC DNA]</scope>
    <source>
        <strain evidence="1 2">M022</strain>
    </source>
</reference>
<dbReference type="EMBL" id="JSXC01000004">
    <property type="protein sequence ID" value="KHN55728.1"/>
    <property type="molecule type" value="Genomic_DNA"/>
</dbReference>
<keyword evidence="2" id="KW-1185">Reference proteome</keyword>
<dbReference type="RefSeq" id="WP_039345652.1">
    <property type="nucleotide sequence ID" value="NZ_JSXC01000004.1"/>
</dbReference>
<dbReference type="AlphaFoldDB" id="A0A7V8L6D9"/>
<protein>
    <recommendedName>
        <fullName evidence="3">Inovirus Gp2 family protein</fullName>
    </recommendedName>
</protein>
<evidence type="ECO:0000313" key="2">
    <source>
        <dbReference type="Proteomes" id="UP000053038"/>
    </source>
</evidence>